<gene>
    <name evidence="2" type="ORF">TorRG33x02_006120</name>
</gene>
<dbReference type="EMBL" id="JXTC01000002">
    <property type="protein sequence ID" value="POO03407.1"/>
    <property type="molecule type" value="Genomic_DNA"/>
</dbReference>
<keyword evidence="3" id="KW-1185">Reference proteome</keyword>
<reference evidence="3" key="1">
    <citation type="submission" date="2016-06" db="EMBL/GenBank/DDBJ databases">
        <title>Parallel loss of symbiosis genes in relatives of nitrogen-fixing non-legume Parasponia.</title>
        <authorList>
            <person name="Van Velzen R."/>
            <person name="Holmer R."/>
            <person name="Bu F."/>
            <person name="Rutten L."/>
            <person name="Van Zeijl A."/>
            <person name="Liu W."/>
            <person name="Santuari L."/>
            <person name="Cao Q."/>
            <person name="Sharma T."/>
            <person name="Shen D."/>
            <person name="Roswanjaya Y."/>
            <person name="Wardhani T."/>
            <person name="Kalhor M.S."/>
            <person name="Jansen J."/>
            <person name="Van den Hoogen J."/>
            <person name="Gungor B."/>
            <person name="Hartog M."/>
            <person name="Hontelez J."/>
            <person name="Verver J."/>
            <person name="Yang W.-C."/>
            <person name="Schijlen E."/>
            <person name="Repin R."/>
            <person name="Schilthuizen M."/>
            <person name="Schranz E."/>
            <person name="Heidstra R."/>
            <person name="Miyata K."/>
            <person name="Fedorova E."/>
            <person name="Kohlen W."/>
            <person name="Bisseling T."/>
            <person name="Smit S."/>
            <person name="Geurts R."/>
        </authorList>
    </citation>
    <scope>NUCLEOTIDE SEQUENCE [LARGE SCALE GENOMIC DNA]</scope>
    <source>
        <strain evidence="3">cv. RG33-2</strain>
    </source>
</reference>
<proteinExistence type="predicted"/>
<evidence type="ECO:0000259" key="1">
    <source>
        <dbReference type="Pfam" id="PF07734"/>
    </source>
</evidence>
<dbReference type="AlphaFoldDB" id="A0A2P5G065"/>
<dbReference type="OrthoDB" id="1867629at2759"/>
<evidence type="ECO:0000313" key="3">
    <source>
        <dbReference type="Proteomes" id="UP000237000"/>
    </source>
</evidence>
<dbReference type="PANTHER" id="PTHR31790:SF526">
    <property type="entry name" value="OS12G0618150 PROTEIN"/>
    <property type="match status" value="1"/>
</dbReference>
<accession>A0A2P5G065</accession>
<protein>
    <recommendedName>
        <fullName evidence="1">F-box associated beta-propeller type 1 domain-containing protein</fullName>
    </recommendedName>
</protein>
<sequence>MSWVPPPSLVRFKCVSKSSLGIPLLPDDYNFTYARTYHYDGLICLFNGYGSVMLCNPALNEFRVLPLSYYADDFDKYKVRGVGFGYDSRADDYKIYCSDFVSSCGVGFFTP</sequence>
<dbReference type="InterPro" id="IPR052361">
    <property type="entry name" value="F-box_domain"/>
</dbReference>
<name>A0A2P5G065_TREOI</name>
<dbReference type="Proteomes" id="UP000237000">
    <property type="component" value="Unassembled WGS sequence"/>
</dbReference>
<dbReference type="PANTHER" id="PTHR31790">
    <property type="entry name" value="OS02G0783600 PROTEIN"/>
    <property type="match status" value="1"/>
</dbReference>
<dbReference type="Pfam" id="PF07734">
    <property type="entry name" value="FBA_1"/>
    <property type="match status" value="1"/>
</dbReference>
<dbReference type="InParanoid" id="A0A2P5G065"/>
<feature type="domain" description="F-box associated beta-propeller type 1" evidence="1">
    <location>
        <begin position="27"/>
        <end position="97"/>
    </location>
</feature>
<dbReference type="InterPro" id="IPR006527">
    <property type="entry name" value="F-box-assoc_dom_typ1"/>
</dbReference>
<comment type="caution">
    <text evidence="2">The sequence shown here is derived from an EMBL/GenBank/DDBJ whole genome shotgun (WGS) entry which is preliminary data.</text>
</comment>
<organism evidence="2 3">
    <name type="scientific">Trema orientale</name>
    <name type="common">Charcoal tree</name>
    <name type="synonym">Celtis orientalis</name>
    <dbReference type="NCBI Taxonomy" id="63057"/>
    <lineage>
        <taxon>Eukaryota</taxon>
        <taxon>Viridiplantae</taxon>
        <taxon>Streptophyta</taxon>
        <taxon>Embryophyta</taxon>
        <taxon>Tracheophyta</taxon>
        <taxon>Spermatophyta</taxon>
        <taxon>Magnoliopsida</taxon>
        <taxon>eudicotyledons</taxon>
        <taxon>Gunneridae</taxon>
        <taxon>Pentapetalae</taxon>
        <taxon>rosids</taxon>
        <taxon>fabids</taxon>
        <taxon>Rosales</taxon>
        <taxon>Cannabaceae</taxon>
        <taxon>Trema</taxon>
    </lineage>
</organism>
<evidence type="ECO:0000313" key="2">
    <source>
        <dbReference type="EMBL" id="POO03407.1"/>
    </source>
</evidence>